<organism evidence="1 2">
    <name type="scientific">Tilletia indica</name>
    <dbReference type="NCBI Taxonomy" id="43049"/>
    <lineage>
        <taxon>Eukaryota</taxon>
        <taxon>Fungi</taxon>
        <taxon>Dikarya</taxon>
        <taxon>Basidiomycota</taxon>
        <taxon>Ustilaginomycotina</taxon>
        <taxon>Exobasidiomycetes</taxon>
        <taxon>Tilletiales</taxon>
        <taxon>Tilletiaceae</taxon>
        <taxon>Tilletia</taxon>
    </lineage>
</organism>
<gene>
    <name evidence="1" type="ORF">A4X13_0g352</name>
</gene>
<evidence type="ECO:0000313" key="2">
    <source>
        <dbReference type="Proteomes" id="UP000077521"/>
    </source>
</evidence>
<comment type="caution">
    <text evidence="1">The sequence shown here is derived from an EMBL/GenBank/DDBJ whole genome shotgun (WGS) entry which is preliminary data.</text>
</comment>
<dbReference type="Proteomes" id="UP000077521">
    <property type="component" value="Unassembled WGS sequence"/>
</dbReference>
<evidence type="ECO:0000313" key="1">
    <source>
        <dbReference type="EMBL" id="KAE8260413.1"/>
    </source>
</evidence>
<name>A0A177TKT8_9BASI</name>
<sequence length="103" mass="10941">MTQDRPASFSITVTSLPPGQQLHLTAQVTTDAEKKATLSASAEQVAKPSTIRADSQDEDAFFESQRASRASPPAKRGPWICPDCLVRHGMLGSADEDSDAPSA</sequence>
<dbReference type="EMBL" id="LWDF02000011">
    <property type="protein sequence ID" value="KAE8260413.1"/>
    <property type="molecule type" value="Genomic_DNA"/>
</dbReference>
<accession>A0A177TKT8</accession>
<keyword evidence="2" id="KW-1185">Reference proteome</keyword>
<proteinExistence type="predicted"/>
<reference evidence="1" key="2">
    <citation type="journal article" date="2019" name="IMA Fungus">
        <title>Genome sequencing and comparison of five Tilletia species to identify candidate genes for the detection of regulated species infecting wheat.</title>
        <authorList>
            <person name="Nguyen H.D.T."/>
            <person name="Sultana T."/>
            <person name="Kesanakurti P."/>
            <person name="Hambleton S."/>
        </authorList>
    </citation>
    <scope>NUCLEOTIDE SEQUENCE</scope>
    <source>
        <strain evidence="1">DAOMC 236416</strain>
    </source>
</reference>
<protein>
    <submittedName>
        <fullName evidence="1">Uncharacterized protein</fullName>
    </submittedName>
</protein>
<reference evidence="1" key="1">
    <citation type="submission" date="2016-04" db="EMBL/GenBank/DDBJ databases">
        <authorList>
            <person name="Nguyen H.D."/>
            <person name="Samba Siva P."/>
            <person name="Cullis J."/>
            <person name="Levesque C.A."/>
            <person name="Hambleton S."/>
        </authorList>
    </citation>
    <scope>NUCLEOTIDE SEQUENCE</scope>
    <source>
        <strain evidence="1">DAOMC 236416</strain>
    </source>
</reference>
<dbReference type="AlphaFoldDB" id="A0A177TKT8"/>